<evidence type="ECO:0000259" key="2">
    <source>
        <dbReference type="Pfam" id="PF14504"/>
    </source>
</evidence>
<sequence>MGRFLMLVICVALGVFSWPTIKDFLHKKDYQESIHSLQSKINNLKQNATVIAGSDKVKQLLDQLGSDNSNQSKAETNQDKVSLETPTKHIFSVDNIELGDTKKDVEHRAGTPKRTSLNEYGENWNTYHQHYQQFFMAMYDKNNKVIGLYTNQNLISSTNGIKIGVTKQIVREKLGTPLTGIQKGFTIYQFDKKSDYDVFLVDGAYVTIFYDKYQQNRVTAIQLINKKVEQEKTGFYTKASTALKTGFEYQLFDLTNASRVVHHLPILSWDQHVQVTARDHSSDMAEHNYFDHNDLKGRSPFDRMQQDHITFLLAGENIAYGQLSSIFAHEGLMNSLGHRENILQKNYQYLGVGVAFNQEEQPFYTEDFYSK</sequence>
<dbReference type="Gene3D" id="3.40.33.10">
    <property type="entry name" value="CAP"/>
    <property type="match status" value="1"/>
</dbReference>
<keyword evidence="3" id="KW-0645">Protease</keyword>
<dbReference type="CDD" id="cd05379">
    <property type="entry name" value="CAP_bacterial"/>
    <property type="match status" value="1"/>
</dbReference>
<gene>
    <name evidence="3" type="ORF">AN964_12725</name>
</gene>
<proteinExistence type="predicted"/>
<dbReference type="EMBL" id="LJJC01000004">
    <property type="protein sequence ID" value="KQL54270.1"/>
    <property type="molecule type" value="Genomic_DNA"/>
</dbReference>
<dbReference type="Proteomes" id="UP000051888">
    <property type="component" value="Unassembled WGS sequence"/>
</dbReference>
<dbReference type="PANTHER" id="PTHR31157">
    <property type="entry name" value="SCP DOMAIN-CONTAINING PROTEIN"/>
    <property type="match status" value="1"/>
</dbReference>
<dbReference type="OrthoDB" id="9783944at2"/>
<dbReference type="PATRIC" id="fig|157838.3.peg.2823"/>
<dbReference type="AlphaFoldDB" id="A0A0Q3TJU9"/>
<reference evidence="3 4" key="1">
    <citation type="submission" date="2015-09" db="EMBL/GenBank/DDBJ databases">
        <title>Genome sequencing project for genomic taxonomy and phylogenomics of Bacillus-like bacteria.</title>
        <authorList>
            <person name="Liu B."/>
            <person name="Wang J."/>
            <person name="Zhu Y."/>
            <person name="Liu G."/>
            <person name="Chen Q."/>
            <person name="Chen Z."/>
            <person name="Lan J."/>
            <person name="Che J."/>
            <person name="Ge C."/>
            <person name="Shi H."/>
            <person name="Pan Z."/>
            <person name="Liu X."/>
        </authorList>
    </citation>
    <scope>NUCLEOTIDE SEQUENCE [LARGE SCALE GENOMIC DNA]</scope>
    <source>
        <strain evidence="3 4">LMG 18435</strain>
    </source>
</reference>
<evidence type="ECO:0000259" key="1">
    <source>
        <dbReference type="Pfam" id="PF00188"/>
    </source>
</evidence>
<dbReference type="InterPro" id="IPR029410">
    <property type="entry name" value="CAP_assoc"/>
</dbReference>
<dbReference type="SUPFAM" id="SSF55797">
    <property type="entry name" value="PR-1-like"/>
    <property type="match status" value="1"/>
</dbReference>
<keyword evidence="4" id="KW-1185">Reference proteome</keyword>
<feature type="domain" description="CAP-associated" evidence="2">
    <location>
        <begin position="98"/>
        <end position="234"/>
    </location>
</feature>
<evidence type="ECO:0000313" key="3">
    <source>
        <dbReference type="EMBL" id="KQL54270.1"/>
    </source>
</evidence>
<dbReference type="InterPro" id="IPR035940">
    <property type="entry name" value="CAP_sf"/>
</dbReference>
<evidence type="ECO:0000313" key="4">
    <source>
        <dbReference type="Proteomes" id="UP000051888"/>
    </source>
</evidence>
<dbReference type="RefSeq" id="WP_055740036.1">
    <property type="nucleotide sequence ID" value="NZ_JAAIWL010000025.1"/>
</dbReference>
<dbReference type="GO" id="GO:0006508">
    <property type="term" value="P:proteolysis"/>
    <property type="evidence" value="ECO:0007669"/>
    <property type="project" value="UniProtKB-KW"/>
</dbReference>
<dbReference type="Pfam" id="PF14504">
    <property type="entry name" value="CAP_assoc_N"/>
    <property type="match status" value="1"/>
</dbReference>
<dbReference type="InterPro" id="IPR014044">
    <property type="entry name" value="CAP_dom"/>
</dbReference>
<accession>A0A0Q3TJU9</accession>
<comment type="caution">
    <text evidence="3">The sequence shown here is derived from an EMBL/GenBank/DDBJ whole genome shotgun (WGS) entry which is preliminary data.</text>
</comment>
<keyword evidence="3" id="KW-0378">Hydrolase</keyword>
<feature type="domain" description="SCP" evidence="1">
    <location>
        <begin position="253"/>
        <end position="362"/>
    </location>
</feature>
<protein>
    <submittedName>
        <fullName evidence="3">Serine protease</fullName>
    </submittedName>
</protein>
<name>A0A0Q3TJU9_9BACI</name>
<dbReference type="PANTHER" id="PTHR31157:SF1">
    <property type="entry name" value="SCP DOMAIN-CONTAINING PROTEIN"/>
    <property type="match status" value="1"/>
</dbReference>
<dbReference type="STRING" id="157838.AN964_12725"/>
<organism evidence="3 4">
    <name type="scientific">Heyndrickxia shackletonii</name>
    <dbReference type="NCBI Taxonomy" id="157838"/>
    <lineage>
        <taxon>Bacteria</taxon>
        <taxon>Bacillati</taxon>
        <taxon>Bacillota</taxon>
        <taxon>Bacilli</taxon>
        <taxon>Bacillales</taxon>
        <taxon>Bacillaceae</taxon>
        <taxon>Heyndrickxia</taxon>
    </lineage>
</organism>
<dbReference type="GO" id="GO:0008233">
    <property type="term" value="F:peptidase activity"/>
    <property type="evidence" value="ECO:0007669"/>
    <property type="project" value="UniProtKB-KW"/>
</dbReference>
<dbReference type="Pfam" id="PF00188">
    <property type="entry name" value="CAP"/>
    <property type="match status" value="1"/>
</dbReference>